<keyword evidence="2" id="KW-0812">Transmembrane</keyword>
<feature type="coiled-coil region" evidence="1">
    <location>
        <begin position="87"/>
        <end position="121"/>
    </location>
</feature>
<dbReference type="AlphaFoldDB" id="A0A834H0B7"/>
<accession>A0A834H0B7</accession>
<name>A0A834H0B7_RHOSS</name>
<evidence type="ECO:0000256" key="1">
    <source>
        <dbReference type="SAM" id="Coils"/>
    </source>
</evidence>
<comment type="caution">
    <text evidence="3">The sequence shown here is derived from an EMBL/GenBank/DDBJ whole genome shotgun (WGS) entry which is preliminary data.</text>
</comment>
<protein>
    <submittedName>
        <fullName evidence="3">Uncharacterized protein</fullName>
    </submittedName>
</protein>
<dbReference type="EMBL" id="WJXA01000004">
    <property type="protein sequence ID" value="KAF7145971.1"/>
    <property type="molecule type" value="Genomic_DNA"/>
</dbReference>
<organism evidence="3 4">
    <name type="scientific">Rhododendron simsii</name>
    <name type="common">Sims's rhododendron</name>
    <dbReference type="NCBI Taxonomy" id="118357"/>
    <lineage>
        <taxon>Eukaryota</taxon>
        <taxon>Viridiplantae</taxon>
        <taxon>Streptophyta</taxon>
        <taxon>Embryophyta</taxon>
        <taxon>Tracheophyta</taxon>
        <taxon>Spermatophyta</taxon>
        <taxon>Magnoliopsida</taxon>
        <taxon>eudicotyledons</taxon>
        <taxon>Gunneridae</taxon>
        <taxon>Pentapetalae</taxon>
        <taxon>asterids</taxon>
        <taxon>Ericales</taxon>
        <taxon>Ericaceae</taxon>
        <taxon>Ericoideae</taxon>
        <taxon>Rhodoreae</taxon>
        <taxon>Rhododendron</taxon>
    </lineage>
</organism>
<keyword evidence="2" id="KW-0472">Membrane</keyword>
<evidence type="ECO:0000313" key="3">
    <source>
        <dbReference type="EMBL" id="KAF7145971.1"/>
    </source>
</evidence>
<evidence type="ECO:0000313" key="4">
    <source>
        <dbReference type="Proteomes" id="UP000626092"/>
    </source>
</evidence>
<keyword evidence="4" id="KW-1185">Reference proteome</keyword>
<reference evidence="3" key="1">
    <citation type="submission" date="2019-11" db="EMBL/GenBank/DDBJ databases">
        <authorList>
            <person name="Liu Y."/>
            <person name="Hou J."/>
            <person name="Li T.-Q."/>
            <person name="Guan C.-H."/>
            <person name="Wu X."/>
            <person name="Wu H.-Z."/>
            <person name="Ling F."/>
            <person name="Zhang R."/>
            <person name="Shi X.-G."/>
            <person name="Ren J.-P."/>
            <person name="Chen E.-F."/>
            <person name="Sun J.-M."/>
        </authorList>
    </citation>
    <scope>NUCLEOTIDE SEQUENCE</scope>
    <source>
        <strain evidence="3">Adult_tree_wgs_1</strain>
        <tissue evidence="3">Leaves</tissue>
    </source>
</reference>
<evidence type="ECO:0000256" key="2">
    <source>
        <dbReference type="SAM" id="Phobius"/>
    </source>
</evidence>
<dbReference type="Proteomes" id="UP000626092">
    <property type="component" value="Unassembled WGS sequence"/>
</dbReference>
<keyword evidence="2" id="KW-1133">Transmembrane helix</keyword>
<sequence length="162" mass="18240">MPWPERVGNSGLMEKMKELEKDEAVASGVALKGNGVVKKAWPVACSRRVPLVKAKRPDGLNSAMPARVRFGEALKLLNVKLKNEEEIESLMNLVQKQSGEVQQLSKQNEQAIKRSEDLVNLLTLSRRQEWHLKLIVLALAVICFPMFSKYYNVPSDKFLALP</sequence>
<feature type="transmembrane region" description="Helical" evidence="2">
    <location>
        <begin position="130"/>
        <end position="148"/>
    </location>
</feature>
<dbReference type="OrthoDB" id="1772854at2759"/>
<proteinExistence type="predicted"/>
<gene>
    <name evidence="3" type="ORF">RHSIM_Rhsim04G0159400</name>
</gene>
<keyword evidence="1" id="KW-0175">Coiled coil</keyword>